<evidence type="ECO:0000256" key="6">
    <source>
        <dbReference type="ARBA" id="ARBA00049628"/>
    </source>
</evidence>
<evidence type="ECO:0000313" key="9">
    <source>
        <dbReference type="Proteomes" id="UP000315689"/>
    </source>
</evidence>
<dbReference type="Pfam" id="PF00483">
    <property type="entry name" value="NTP_transferase"/>
    <property type="match status" value="1"/>
</dbReference>
<evidence type="ECO:0000256" key="5">
    <source>
        <dbReference type="ARBA" id="ARBA00048493"/>
    </source>
</evidence>
<dbReference type="AlphaFoldDB" id="A0A554LJN6"/>
<evidence type="ECO:0000256" key="2">
    <source>
        <dbReference type="ARBA" id="ARBA00022695"/>
    </source>
</evidence>
<dbReference type="GO" id="GO:0019134">
    <property type="term" value="F:glucosamine-1-phosphate N-acetyltransferase activity"/>
    <property type="evidence" value="ECO:0007669"/>
    <property type="project" value="UniProtKB-EC"/>
</dbReference>
<reference evidence="8 9" key="1">
    <citation type="submission" date="2017-07" db="EMBL/GenBank/DDBJ databases">
        <title>Mechanisms for carbon and nitrogen cycling indicate functional differentiation within the Candidate Phyla Radiation.</title>
        <authorList>
            <person name="Danczak R.E."/>
            <person name="Johnston M.D."/>
            <person name="Kenah C."/>
            <person name="Slattery M."/>
            <person name="Wrighton K.C."/>
            <person name="Wilkins M.J."/>
        </authorList>
    </citation>
    <scope>NUCLEOTIDE SEQUENCE [LARGE SCALE GENOMIC DNA]</scope>
    <source>
        <strain evidence="8">Licking1014_7</strain>
    </source>
</reference>
<dbReference type="Gene3D" id="3.90.550.10">
    <property type="entry name" value="Spore Coat Polysaccharide Biosynthesis Protein SpsA, Chain A"/>
    <property type="match status" value="1"/>
</dbReference>
<name>A0A554LJN6_9BACT</name>
<comment type="catalytic activity">
    <reaction evidence="4">
        <text>alpha-D-glucosamine 1-phosphate + acetyl-CoA = N-acetyl-alpha-D-glucosamine 1-phosphate + CoA + H(+)</text>
        <dbReference type="Rhea" id="RHEA:13725"/>
        <dbReference type="ChEBI" id="CHEBI:15378"/>
        <dbReference type="ChEBI" id="CHEBI:57287"/>
        <dbReference type="ChEBI" id="CHEBI:57288"/>
        <dbReference type="ChEBI" id="CHEBI:57776"/>
        <dbReference type="ChEBI" id="CHEBI:58516"/>
        <dbReference type="EC" id="2.3.1.157"/>
    </reaction>
</comment>
<comment type="catalytic activity">
    <reaction evidence="5">
        <text>N-acetyl-alpha-D-glucosamine 1-phosphate + UTP + H(+) = UDP-N-acetyl-alpha-D-glucosamine + diphosphate</text>
        <dbReference type="Rhea" id="RHEA:13509"/>
        <dbReference type="ChEBI" id="CHEBI:15378"/>
        <dbReference type="ChEBI" id="CHEBI:33019"/>
        <dbReference type="ChEBI" id="CHEBI:46398"/>
        <dbReference type="ChEBI" id="CHEBI:57705"/>
        <dbReference type="ChEBI" id="CHEBI:57776"/>
        <dbReference type="EC" id="2.7.7.23"/>
    </reaction>
</comment>
<evidence type="ECO:0000259" key="7">
    <source>
        <dbReference type="Pfam" id="PF00483"/>
    </source>
</evidence>
<dbReference type="PANTHER" id="PTHR43584">
    <property type="entry name" value="NUCLEOTIDYL TRANSFERASE"/>
    <property type="match status" value="1"/>
</dbReference>
<protein>
    <submittedName>
        <fullName evidence="8">Bifunctional UDP-N-acetylglucosamine pyrophosphorylase / Glucosamine-1-phosphate N-acetyltransferase</fullName>
    </submittedName>
</protein>
<evidence type="ECO:0000313" key="8">
    <source>
        <dbReference type="EMBL" id="TSC93058.1"/>
    </source>
</evidence>
<accession>A0A554LJN6</accession>
<keyword evidence="3" id="KW-0012">Acyltransferase</keyword>
<dbReference type="PANTHER" id="PTHR43584:SF3">
    <property type="entry name" value="BIFUNCTIONAL PROTEIN GLMU"/>
    <property type="match status" value="1"/>
</dbReference>
<dbReference type="Proteomes" id="UP000315689">
    <property type="component" value="Unassembled WGS sequence"/>
</dbReference>
<gene>
    <name evidence="8" type="ORF">CEN89_298</name>
</gene>
<organism evidence="8 9">
    <name type="scientific">Candidatus Berkelbacteria bacterium Licking1014_7</name>
    <dbReference type="NCBI Taxonomy" id="2017147"/>
    <lineage>
        <taxon>Bacteria</taxon>
        <taxon>Candidatus Berkelbacteria</taxon>
    </lineage>
</organism>
<dbReference type="EMBL" id="VMGK01000008">
    <property type="protein sequence ID" value="TSC93058.1"/>
    <property type="molecule type" value="Genomic_DNA"/>
</dbReference>
<comment type="function">
    <text evidence="6">Catalyzes the last two sequential reactions in the de novo biosynthetic pathway for UDP-N-acetylglucosamine (UDP-GlcNAc). The C-terminal domain catalyzes the transfer of acetyl group from acetyl coenzyme A to glucosamine-1-phosphate (GlcN-1-P) to produce N-acetylglucosamine-1-phosphate (GlcNAc-1-P), which is converted into UDP-GlcNAc by the transfer of uridine 5-monophosphate (from uridine 5-triphosphate), a reaction catalyzed by the N-terminal domain.</text>
</comment>
<dbReference type="InterPro" id="IPR050065">
    <property type="entry name" value="GlmU-like"/>
</dbReference>
<evidence type="ECO:0000256" key="1">
    <source>
        <dbReference type="ARBA" id="ARBA00022679"/>
    </source>
</evidence>
<evidence type="ECO:0000256" key="3">
    <source>
        <dbReference type="ARBA" id="ARBA00023315"/>
    </source>
</evidence>
<comment type="caution">
    <text evidence="8">The sequence shown here is derived from an EMBL/GenBank/DDBJ whole genome shotgun (WGS) entry which is preliminary data.</text>
</comment>
<keyword evidence="2" id="KW-0548">Nucleotidyltransferase</keyword>
<proteinExistence type="predicted"/>
<dbReference type="InterPro" id="IPR005835">
    <property type="entry name" value="NTP_transferase_dom"/>
</dbReference>
<evidence type="ECO:0000256" key="4">
    <source>
        <dbReference type="ARBA" id="ARBA00048247"/>
    </source>
</evidence>
<dbReference type="InterPro" id="IPR029044">
    <property type="entry name" value="Nucleotide-diphossugar_trans"/>
</dbReference>
<dbReference type="SUPFAM" id="SSF53448">
    <property type="entry name" value="Nucleotide-diphospho-sugar transferases"/>
    <property type="match status" value="1"/>
</dbReference>
<dbReference type="GO" id="GO:0003977">
    <property type="term" value="F:UDP-N-acetylglucosamine diphosphorylase activity"/>
    <property type="evidence" value="ECO:0007669"/>
    <property type="project" value="UniProtKB-EC"/>
</dbReference>
<sequence>MPALPSINLQNVKFDSGSAPSLFFILKLCYNKNMKKVNLIVLAGGKGIRLNVKARPKVLFEVKGKPMIGRILKTMSKIAEINKIIFVVGFRGQMVIDYIKSEKRKIKSAKAVEFAWQRRQLGTGHATLKAISYVKNSPFPTIVLNGDHPYFGGKTIKNLLNKFYQAMAENRPKIIITETQIDKNSNFGRIIKDRDSNVIKVVEVKNATATEFKIRQGNVGTYLFDTRWLGENLSKIKKDKISGEYYLTDLVGIAVAQGEKVPAAPVARRIDAIGINTFDDLQQAQNT</sequence>
<feature type="domain" description="Nucleotidyl transferase" evidence="7">
    <location>
        <begin position="40"/>
        <end position="260"/>
    </location>
</feature>
<keyword evidence="1 8" id="KW-0808">Transferase</keyword>